<dbReference type="PROSITE" id="PS51750">
    <property type="entry name" value="BRO_N"/>
    <property type="match status" value="1"/>
</dbReference>
<evidence type="ECO:0000313" key="3">
    <source>
        <dbReference type="Proteomes" id="UP000022611"/>
    </source>
</evidence>
<dbReference type="EMBL" id="AFOY02000004">
    <property type="protein sequence ID" value="EXF95806.1"/>
    <property type="molecule type" value="Genomic_DNA"/>
</dbReference>
<dbReference type="eggNOG" id="COG3617">
    <property type="taxonomic scope" value="Bacteria"/>
</dbReference>
<organism evidence="2 3">
    <name type="scientific">Pseudomonas fluorescens HK44</name>
    <dbReference type="NCBI Taxonomy" id="1042209"/>
    <lineage>
        <taxon>Bacteria</taxon>
        <taxon>Pseudomonadati</taxon>
        <taxon>Pseudomonadota</taxon>
        <taxon>Gammaproteobacteria</taxon>
        <taxon>Pseudomonadales</taxon>
        <taxon>Pseudomonadaceae</taxon>
        <taxon>Pseudomonas</taxon>
    </lineage>
</organism>
<accession>A0A010RU49</accession>
<evidence type="ECO:0000313" key="2">
    <source>
        <dbReference type="EMBL" id="EXF95806.1"/>
    </source>
</evidence>
<dbReference type="PANTHER" id="PTHR36180">
    <property type="entry name" value="DNA-BINDING PROTEIN-RELATED-RELATED"/>
    <property type="match status" value="1"/>
</dbReference>
<gene>
    <name evidence="2" type="ORF">HK44_020685</name>
</gene>
<protein>
    <submittedName>
        <fullName evidence="2">Antirepressor</fullName>
    </submittedName>
</protein>
<evidence type="ECO:0000259" key="1">
    <source>
        <dbReference type="PROSITE" id="PS51750"/>
    </source>
</evidence>
<dbReference type="PATRIC" id="fig|1042209.11.peg.662"/>
<dbReference type="OrthoDB" id="1042522at2"/>
<name>A0A010RU49_PSEFL</name>
<dbReference type="InterPro" id="IPR003497">
    <property type="entry name" value="BRO_N_domain"/>
</dbReference>
<dbReference type="Proteomes" id="UP000022611">
    <property type="component" value="Unassembled WGS sequence"/>
</dbReference>
<dbReference type="SMART" id="SM01040">
    <property type="entry name" value="Bro-N"/>
    <property type="match status" value="1"/>
</dbReference>
<reference evidence="2 3" key="1">
    <citation type="journal article" date="2011" name="J. Bacteriol.">
        <title>Draft genome sequence of the polycyclic aromatic hydrocarbon-degrading, genetically engineered bioluminescent bioreporter Pseudomonas fluorescens HK44.</title>
        <authorList>
            <person name="Chauhan A."/>
            <person name="Layton A.C."/>
            <person name="Williams D.E."/>
            <person name="Smartt A.E."/>
            <person name="Ripp S."/>
            <person name="Karpinets T.V."/>
            <person name="Brown S.D."/>
            <person name="Sayler G.S."/>
        </authorList>
    </citation>
    <scope>NUCLEOTIDE SEQUENCE [LARGE SCALE GENOMIC DNA]</scope>
    <source>
        <strain evidence="2 3">HK44</strain>
    </source>
</reference>
<dbReference type="HOGENOM" id="CLU_046670_1_1_6"/>
<proteinExistence type="predicted"/>
<sequence>MTNNSTAVSNVIPFDFRGHSVRAVSINGEPWFVAVDVCKVLGQTNTTKALYALDDDERSNFKLGRQGDVNIISESGLYTLTLRCRDAVTKGSKPHAFRRWVTSEVLPAIRKHGNYVDRYNAMGDLVGAVIGTSGENVLDRVIDQKASPVPHALQRSFKHTMKSRLRSRFNVQRTALIPAEHLADACNFVAAYALDGEWIGRSDKDGVFFNVHEVQHIYLLMSRHASLMRDREAILSAGRLLDSRTLIRVFDQINEGRSSFSFLDARRSEIYSTYLSTGCSPGGYAATA</sequence>
<dbReference type="AlphaFoldDB" id="A0A010RU49"/>
<comment type="caution">
    <text evidence="2">The sequence shown here is derived from an EMBL/GenBank/DDBJ whole genome shotgun (WGS) entry which is preliminary data.</text>
</comment>
<dbReference type="Pfam" id="PF02498">
    <property type="entry name" value="Bro-N"/>
    <property type="match status" value="1"/>
</dbReference>
<feature type="domain" description="Bro-N" evidence="1">
    <location>
        <begin position="5"/>
        <end position="113"/>
    </location>
</feature>
<dbReference type="PANTHER" id="PTHR36180:SF2">
    <property type="entry name" value="BRO FAMILY PROTEIN"/>
    <property type="match status" value="1"/>
</dbReference>